<dbReference type="Gene3D" id="3.90.20.20">
    <property type="match status" value="1"/>
</dbReference>
<accession>A0A6L5WHB8</accession>
<dbReference type="CDD" id="cd00446">
    <property type="entry name" value="GrpE"/>
    <property type="match status" value="1"/>
</dbReference>
<evidence type="ECO:0000256" key="1">
    <source>
        <dbReference type="ARBA" id="ARBA00004496"/>
    </source>
</evidence>
<evidence type="ECO:0000256" key="8">
    <source>
        <dbReference type="ARBA" id="ARBA00072274"/>
    </source>
</evidence>
<evidence type="ECO:0000256" key="4">
    <source>
        <dbReference type="ARBA" id="ARBA00022490"/>
    </source>
</evidence>
<evidence type="ECO:0000256" key="9">
    <source>
        <dbReference type="ARBA" id="ARBA00076414"/>
    </source>
</evidence>
<dbReference type="GO" id="GO:0051082">
    <property type="term" value="F:unfolded protein binding"/>
    <property type="evidence" value="ECO:0007669"/>
    <property type="project" value="TreeGrafter"/>
</dbReference>
<evidence type="ECO:0000313" key="15">
    <source>
        <dbReference type="Proteomes" id="UP000476338"/>
    </source>
</evidence>
<dbReference type="PROSITE" id="PS01071">
    <property type="entry name" value="GRPE"/>
    <property type="match status" value="1"/>
</dbReference>
<keyword evidence="6 10" id="KW-0143">Chaperone</keyword>
<dbReference type="GO" id="GO:0042803">
    <property type="term" value="F:protein homodimerization activity"/>
    <property type="evidence" value="ECO:0007669"/>
    <property type="project" value="InterPro"/>
</dbReference>
<sequence length="182" mass="20936">MNDDINSSKNIDDIDEEQKFNESLNQEKNLDKNDVQIQKLQEELSQITDKFYRANADFENIKKRLEKEKIMAVSYASESFAKDMLPIIDALEEALKIEVGDNEFAKNMKDGVNQCVQMLLSSFEKYGITQIKSDGKFDPNIHNAISQIEVENKESGDIAQIYQKGYLYKDRVLRPAMVVVVK</sequence>
<dbReference type="PANTHER" id="PTHR21237:SF23">
    <property type="entry name" value="GRPE PROTEIN HOMOLOG, MITOCHONDRIAL"/>
    <property type="match status" value="1"/>
</dbReference>
<keyword evidence="5 10" id="KW-0346">Stress response</keyword>
<evidence type="ECO:0000256" key="2">
    <source>
        <dbReference type="ARBA" id="ARBA00009054"/>
    </source>
</evidence>
<reference evidence="14 15" key="2">
    <citation type="submission" date="2020-03" db="EMBL/GenBank/DDBJ databases">
        <title>Campylobacter portucalensis sp. nov., a new species of Campylobacter isolated from the reproductive tract of bulls.</title>
        <authorList>
            <person name="Silva M.F."/>
            <person name="Pereira G."/>
            <person name="Carneiro C."/>
            <person name="Hemphill A."/>
            <person name="Mateus L."/>
            <person name="Lopes-Da-Costa L."/>
            <person name="Silva E."/>
        </authorList>
    </citation>
    <scope>NUCLEOTIDE SEQUENCE [LARGE SCALE GENOMIC DNA]</scope>
    <source>
        <strain evidence="14 15">FMV-PI01</strain>
    </source>
</reference>
<comment type="subunit">
    <text evidence="3 10">Homodimer.</text>
</comment>
<dbReference type="RefSeq" id="WP_154570874.1">
    <property type="nucleotide sequence ID" value="NZ_VWSJ01000019.1"/>
</dbReference>
<dbReference type="SUPFAM" id="SSF58014">
    <property type="entry name" value="Coiled-coil domain of nucleotide exchange factor GrpE"/>
    <property type="match status" value="1"/>
</dbReference>
<evidence type="ECO:0000256" key="10">
    <source>
        <dbReference type="HAMAP-Rule" id="MF_01151"/>
    </source>
</evidence>
<comment type="function">
    <text evidence="7 10 11">Participates actively in the response to hyperosmotic and heat shock by preventing the aggregation of stress-denatured proteins, in association with DnaK and GrpE. It is the nucleotide exchange factor for DnaK and may function as a thermosensor. Unfolded proteins bind initially to DnaJ; upon interaction with the DnaJ-bound protein, DnaK hydrolyzes its bound ATP, resulting in the formation of a stable complex. GrpE releases ADP from DnaK; ATP binding to DnaK triggers the release of the substrate protein, thus completing the reaction cycle. Several rounds of ATP-dependent interactions between DnaJ, DnaK and GrpE are required for fully efficient folding.</text>
</comment>
<evidence type="ECO:0000313" key="14">
    <source>
        <dbReference type="EMBL" id="MSN96608.1"/>
    </source>
</evidence>
<dbReference type="InterPro" id="IPR009012">
    <property type="entry name" value="GrpE_head"/>
</dbReference>
<protein>
    <recommendedName>
        <fullName evidence="8 10">Protein GrpE</fullName>
    </recommendedName>
    <alternativeName>
        <fullName evidence="9 10">HSP-70 cofactor</fullName>
    </alternativeName>
</protein>
<dbReference type="GO" id="GO:0000774">
    <property type="term" value="F:adenyl-nucleotide exchange factor activity"/>
    <property type="evidence" value="ECO:0007669"/>
    <property type="project" value="InterPro"/>
</dbReference>
<keyword evidence="13" id="KW-0175">Coiled coil</keyword>
<dbReference type="InterPro" id="IPR013805">
    <property type="entry name" value="GrpE_CC"/>
</dbReference>
<evidence type="ECO:0000256" key="11">
    <source>
        <dbReference type="RuleBase" id="RU000639"/>
    </source>
</evidence>
<dbReference type="GO" id="GO:0051087">
    <property type="term" value="F:protein-folding chaperone binding"/>
    <property type="evidence" value="ECO:0007669"/>
    <property type="project" value="InterPro"/>
</dbReference>
<dbReference type="Pfam" id="PF01025">
    <property type="entry name" value="GrpE"/>
    <property type="match status" value="1"/>
</dbReference>
<comment type="caution">
    <text evidence="14">The sequence shown here is derived from an EMBL/GenBank/DDBJ whole genome shotgun (WGS) entry which is preliminary data.</text>
</comment>
<dbReference type="Proteomes" id="UP000476338">
    <property type="component" value="Unassembled WGS sequence"/>
</dbReference>
<comment type="subcellular location">
    <subcellularLocation>
        <location evidence="1 10">Cytoplasm</location>
    </subcellularLocation>
</comment>
<gene>
    <name evidence="10 14" type="primary">grpE</name>
    <name evidence="14" type="ORF">F1B92_05415</name>
</gene>
<evidence type="ECO:0000256" key="5">
    <source>
        <dbReference type="ARBA" id="ARBA00023016"/>
    </source>
</evidence>
<reference evidence="14 15" key="1">
    <citation type="submission" date="2019-09" db="EMBL/GenBank/DDBJ databases">
        <authorList>
            <person name="Silva M."/>
            <person name="Pereira G."/>
            <person name="Lopes-Da-Costa L."/>
            <person name="Silva E."/>
        </authorList>
    </citation>
    <scope>NUCLEOTIDE SEQUENCE [LARGE SCALE GENOMIC DNA]</scope>
    <source>
        <strain evidence="14 15">FMV-PI01</strain>
    </source>
</reference>
<dbReference type="HAMAP" id="MF_01151">
    <property type="entry name" value="GrpE"/>
    <property type="match status" value="1"/>
</dbReference>
<feature type="coiled-coil region" evidence="13">
    <location>
        <begin position="23"/>
        <end position="57"/>
    </location>
</feature>
<dbReference type="GO" id="GO:0006457">
    <property type="term" value="P:protein folding"/>
    <property type="evidence" value="ECO:0007669"/>
    <property type="project" value="InterPro"/>
</dbReference>
<dbReference type="Gene3D" id="2.30.22.10">
    <property type="entry name" value="Head domain of nucleotide exchange factor GrpE"/>
    <property type="match status" value="1"/>
</dbReference>
<dbReference type="PRINTS" id="PR00773">
    <property type="entry name" value="GRPEPROTEIN"/>
</dbReference>
<dbReference type="FunFam" id="2.30.22.10:FF:000001">
    <property type="entry name" value="Protein GrpE"/>
    <property type="match status" value="1"/>
</dbReference>
<dbReference type="NCBIfam" id="NF010738">
    <property type="entry name" value="PRK14140.1"/>
    <property type="match status" value="1"/>
</dbReference>
<organism evidence="14 15">
    <name type="scientific">Campylobacter portucalensis</name>
    <dbReference type="NCBI Taxonomy" id="2608384"/>
    <lineage>
        <taxon>Bacteria</taxon>
        <taxon>Pseudomonadati</taxon>
        <taxon>Campylobacterota</taxon>
        <taxon>Epsilonproteobacteria</taxon>
        <taxon>Campylobacterales</taxon>
        <taxon>Campylobacteraceae</taxon>
        <taxon>Campylobacter</taxon>
    </lineage>
</organism>
<comment type="similarity">
    <text evidence="2 10 12">Belongs to the GrpE family.</text>
</comment>
<evidence type="ECO:0000256" key="7">
    <source>
        <dbReference type="ARBA" id="ARBA00053401"/>
    </source>
</evidence>
<evidence type="ECO:0000256" key="12">
    <source>
        <dbReference type="RuleBase" id="RU004478"/>
    </source>
</evidence>
<evidence type="ECO:0000256" key="6">
    <source>
        <dbReference type="ARBA" id="ARBA00023186"/>
    </source>
</evidence>
<dbReference type="AlphaFoldDB" id="A0A6L5WHB8"/>
<dbReference type="PANTHER" id="PTHR21237">
    <property type="entry name" value="GRPE PROTEIN"/>
    <property type="match status" value="1"/>
</dbReference>
<proteinExistence type="inferred from homology"/>
<evidence type="ECO:0000256" key="13">
    <source>
        <dbReference type="SAM" id="Coils"/>
    </source>
</evidence>
<dbReference type="GO" id="GO:0005829">
    <property type="term" value="C:cytosol"/>
    <property type="evidence" value="ECO:0007669"/>
    <property type="project" value="TreeGrafter"/>
</dbReference>
<dbReference type="EMBL" id="VWSJ01000019">
    <property type="protein sequence ID" value="MSN96608.1"/>
    <property type="molecule type" value="Genomic_DNA"/>
</dbReference>
<keyword evidence="15" id="KW-1185">Reference proteome</keyword>
<evidence type="ECO:0000256" key="3">
    <source>
        <dbReference type="ARBA" id="ARBA00011738"/>
    </source>
</evidence>
<dbReference type="InterPro" id="IPR000740">
    <property type="entry name" value="GrpE"/>
</dbReference>
<dbReference type="SUPFAM" id="SSF51064">
    <property type="entry name" value="Head domain of nucleotide exchange factor GrpE"/>
    <property type="match status" value="1"/>
</dbReference>
<name>A0A6L5WHB8_9BACT</name>
<keyword evidence="4 10" id="KW-0963">Cytoplasm</keyword>